<feature type="compositionally biased region" description="Low complexity" evidence="7">
    <location>
        <begin position="280"/>
        <end position="290"/>
    </location>
</feature>
<feature type="compositionally biased region" description="Acidic residues" evidence="7">
    <location>
        <begin position="122"/>
        <end position="132"/>
    </location>
</feature>
<organism evidence="9 10">
    <name type="scientific">Coemansia thaxteri</name>
    <dbReference type="NCBI Taxonomy" id="2663907"/>
    <lineage>
        <taxon>Eukaryota</taxon>
        <taxon>Fungi</taxon>
        <taxon>Fungi incertae sedis</taxon>
        <taxon>Zoopagomycota</taxon>
        <taxon>Kickxellomycotina</taxon>
        <taxon>Kickxellomycetes</taxon>
        <taxon>Kickxellales</taxon>
        <taxon>Kickxellaceae</taxon>
        <taxon>Coemansia</taxon>
    </lineage>
</organism>
<evidence type="ECO:0000256" key="3">
    <source>
        <dbReference type="ARBA" id="ARBA00023015"/>
    </source>
</evidence>
<evidence type="ECO:0000256" key="2">
    <source>
        <dbReference type="ARBA" id="ARBA00009788"/>
    </source>
</evidence>
<evidence type="ECO:0000256" key="1">
    <source>
        <dbReference type="ARBA" id="ARBA00004123"/>
    </source>
</evidence>
<feature type="compositionally biased region" description="Low complexity" evidence="7">
    <location>
        <begin position="1"/>
        <end position="18"/>
    </location>
</feature>
<feature type="compositionally biased region" description="Low complexity" evidence="7">
    <location>
        <begin position="54"/>
        <end position="65"/>
    </location>
</feature>
<comment type="similarity">
    <text evidence="2">Belongs to the TAF11 family.</text>
</comment>
<feature type="domain" description="TAFII28-like protein" evidence="8">
    <location>
        <begin position="189"/>
        <end position="272"/>
    </location>
</feature>
<dbReference type="InterPro" id="IPR009072">
    <property type="entry name" value="Histone-fold"/>
</dbReference>
<feature type="region of interest" description="Disordered" evidence="7">
    <location>
        <begin position="35"/>
        <end position="174"/>
    </location>
</feature>
<evidence type="ECO:0000256" key="7">
    <source>
        <dbReference type="SAM" id="MobiDB-lite"/>
    </source>
</evidence>
<dbReference type="Gene3D" id="1.10.20.10">
    <property type="entry name" value="Histone, subunit A"/>
    <property type="match status" value="1"/>
</dbReference>
<evidence type="ECO:0000256" key="5">
    <source>
        <dbReference type="ARBA" id="ARBA00023242"/>
    </source>
</evidence>
<evidence type="ECO:0000256" key="4">
    <source>
        <dbReference type="ARBA" id="ARBA00023163"/>
    </source>
</evidence>
<keyword evidence="4" id="KW-0804">Transcription</keyword>
<proteinExistence type="inferred from homology"/>
<evidence type="ECO:0000313" key="9">
    <source>
        <dbReference type="EMBL" id="KAJ2008021.1"/>
    </source>
</evidence>
<dbReference type="InterPro" id="IPR045127">
    <property type="entry name" value="TAF11-like"/>
</dbReference>
<comment type="caution">
    <text evidence="9">The sequence shown here is derived from an EMBL/GenBank/DDBJ whole genome shotgun (WGS) entry which is preliminary data.</text>
</comment>
<protein>
    <recommendedName>
        <fullName evidence="6">Transcription initiation factor TFIID subunit 11</fullName>
    </recommendedName>
</protein>
<keyword evidence="3" id="KW-0805">Transcription regulation</keyword>
<dbReference type="AlphaFoldDB" id="A0A9W8BGU7"/>
<dbReference type="GO" id="GO:0046982">
    <property type="term" value="F:protein heterodimerization activity"/>
    <property type="evidence" value="ECO:0007669"/>
    <property type="project" value="InterPro"/>
</dbReference>
<evidence type="ECO:0000259" key="8">
    <source>
        <dbReference type="Pfam" id="PF04719"/>
    </source>
</evidence>
<dbReference type="FunFam" id="1.10.20.10:FF:000061">
    <property type="entry name" value="TFIID subunit"/>
    <property type="match status" value="1"/>
</dbReference>
<dbReference type="GO" id="GO:0005669">
    <property type="term" value="C:transcription factor TFIID complex"/>
    <property type="evidence" value="ECO:0007669"/>
    <property type="project" value="InterPro"/>
</dbReference>
<dbReference type="GO" id="GO:0051123">
    <property type="term" value="P:RNA polymerase II preinitiation complex assembly"/>
    <property type="evidence" value="ECO:0007669"/>
    <property type="project" value="InterPro"/>
</dbReference>
<dbReference type="CDD" id="cd08048">
    <property type="entry name" value="HFD_TAF11"/>
    <property type="match status" value="1"/>
</dbReference>
<keyword evidence="5" id="KW-0539">Nucleus</keyword>
<feature type="region of interest" description="Disordered" evidence="7">
    <location>
        <begin position="1"/>
        <end position="23"/>
    </location>
</feature>
<feature type="compositionally biased region" description="Acidic residues" evidence="7">
    <location>
        <begin position="143"/>
        <end position="152"/>
    </location>
</feature>
<dbReference type="PANTHER" id="PTHR13218">
    <property type="entry name" value="TRANSCRIPTION INITIATION FACTOR TFIID SUBUNIT 11-RELATED"/>
    <property type="match status" value="1"/>
</dbReference>
<dbReference type="InterPro" id="IPR006809">
    <property type="entry name" value="TAFII28_dom"/>
</dbReference>
<feature type="compositionally biased region" description="Low complexity" evidence="7">
    <location>
        <begin position="90"/>
        <end position="103"/>
    </location>
</feature>
<feature type="compositionally biased region" description="Polar residues" evidence="7">
    <location>
        <begin position="66"/>
        <end position="83"/>
    </location>
</feature>
<dbReference type="Proteomes" id="UP001150907">
    <property type="component" value="Unassembled WGS sequence"/>
</dbReference>
<keyword evidence="10" id="KW-1185">Reference proteome</keyword>
<accession>A0A9W8BGU7</accession>
<dbReference type="PANTHER" id="PTHR13218:SF8">
    <property type="entry name" value="TRANSCRIPTION INITIATION FACTOR TFIID SUBUNIT 11"/>
    <property type="match status" value="1"/>
</dbReference>
<dbReference type="EMBL" id="JANBQF010000013">
    <property type="protein sequence ID" value="KAJ2008021.1"/>
    <property type="molecule type" value="Genomic_DNA"/>
</dbReference>
<dbReference type="Pfam" id="PF04719">
    <property type="entry name" value="TAFII28"/>
    <property type="match status" value="1"/>
</dbReference>
<comment type="subcellular location">
    <subcellularLocation>
        <location evidence="1">Nucleus</location>
    </subcellularLocation>
</comment>
<name>A0A9W8BGU7_9FUNG</name>
<dbReference type="SUPFAM" id="SSF47113">
    <property type="entry name" value="Histone-fold"/>
    <property type="match status" value="1"/>
</dbReference>
<gene>
    <name evidence="9" type="primary">TAF11</name>
    <name evidence="9" type="ORF">H4R26_000458</name>
</gene>
<evidence type="ECO:0000256" key="6">
    <source>
        <dbReference type="ARBA" id="ARBA00072882"/>
    </source>
</evidence>
<reference evidence="9" key="1">
    <citation type="submission" date="2022-07" db="EMBL/GenBank/DDBJ databases">
        <title>Phylogenomic reconstructions and comparative analyses of Kickxellomycotina fungi.</title>
        <authorList>
            <person name="Reynolds N.K."/>
            <person name="Stajich J.E."/>
            <person name="Barry K."/>
            <person name="Grigoriev I.V."/>
            <person name="Crous P."/>
            <person name="Smith M.E."/>
        </authorList>
    </citation>
    <scope>NUCLEOTIDE SEQUENCE</scope>
    <source>
        <strain evidence="9">IMI 214461</strain>
    </source>
</reference>
<feature type="region of interest" description="Disordered" evidence="7">
    <location>
        <begin position="277"/>
        <end position="296"/>
    </location>
</feature>
<dbReference type="GO" id="GO:0016251">
    <property type="term" value="F:RNA polymerase II general transcription initiation factor activity"/>
    <property type="evidence" value="ECO:0007669"/>
    <property type="project" value="TreeGrafter"/>
</dbReference>
<dbReference type="OrthoDB" id="28335at2759"/>
<evidence type="ECO:0000313" key="10">
    <source>
        <dbReference type="Proteomes" id="UP001150907"/>
    </source>
</evidence>
<sequence>MSSDPPRSGSGPGTPTRPNVVTPAALVAKKRARLAALTPADLLRQRKRRGGAAAGLSSARKLAGSIRSSPLTQSKPRGIQQLSGLVLPDGSASPSASSSIGGSTERKSRRQSSMSRTAGGEAELDDGDDDLVPIEHHRPADGAADDEDDDEAQADRSGAAGANVGGEAPSLDEDTLHLIKQSKEEIKELWDQMSEEQRQRFDVYRRTALNKASMKKLVTGVLNQQISSTLTFVVAGFSKVFVGQIVERAVQVQSERGEDGPLKPEHLREAYRLYKKENQSMSGGSSSSSGFTKRMF</sequence>